<keyword evidence="1" id="KW-1133">Transmembrane helix</keyword>
<reference evidence="2" key="1">
    <citation type="journal article" date="2023" name="Nat. Microbiol.">
        <title>Babesia duncani multi-omics identifies virulence factors and drug targets.</title>
        <authorList>
            <person name="Singh P."/>
            <person name="Lonardi S."/>
            <person name="Liang Q."/>
            <person name="Vydyam P."/>
            <person name="Khabirova E."/>
            <person name="Fang T."/>
            <person name="Gihaz S."/>
            <person name="Thekkiniath J."/>
            <person name="Munshi M."/>
            <person name="Abel S."/>
            <person name="Ciampossin L."/>
            <person name="Batugedara G."/>
            <person name="Gupta M."/>
            <person name="Lu X.M."/>
            <person name="Lenz T."/>
            <person name="Chakravarty S."/>
            <person name="Cornillot E."/>
            <person name="Hu Y."/>
            <person name="Ma W."/>
            <person name="Gonzalez L.M."/>
            <person name="Sanchez S."/>
            <person name="Estrada K."/>
            <person name="Sanchez-Flores A."/>
            <person name="Montero E."/>
            <person name="Harb O.S."/>
            <person name="Le Roch K.G."/>
            <person name="Mamoun C.B."/>
        </authorList>
    </citation>
    <scope>NUCLEOTIDE SEQUENCE</scope>
    <source>
        <strain evidence="2">WA1</strain>
    </source>
</reference>
<evidence type="ECO:0000313" key="2">
    <source>
        <dbReference type="EMBL" id="KAK2196820.1"/>
    </source>
</evidence>
<dbReference type="Proteomes" id="UP001214638">
    <property type="component" value="Unassembled WGS sequence"/>
</dbReference>
<dbReference type="AlphaFoldDB" id="A0AAD9PL32"/>
<proteinExistence type="predicted"/>
<sequence length="932" mass="107492">MLFIKTFSCLNIPLLGVFVFTFINGSLIRNVTRNARNVYRNTILKCGKRTLNEQNSVGFLVGKPLSIRYGYNISVNYGKRTVEHSLLSPFLITTAAHALSNVSIPLVHETQDKNIVKTPLEKVDTGSINEKSIESLRIAKNRNQDLHVVEEGTNYKLVKNNKEITPTTISKNIGNNNESRNGTQNISKRMTHSMLDLTSSEHNPNLMHIITVLYTLRNTECIDFGNIWTNDENMSHLSNEGDGNKDYKRINFKDRKRISRLIKNGTKERRKILKEEKRDQEISGVFWASGEPNESDVNTFEKRLFISIPKSMAMNLIKLSQHQQDVEFPDGPMIFIELKCGFMSFIYKTFVKSTLVTCLENAFDCKLSEPCGIMDYLDMGLVNVDYDATDVDFMLPMDVFESHFKGIGVIAFDRYQNRQQTQMELPCDIRTKIAESFKCLKDIIFLTSASRVLEILLGNEPNDSELAFAFGIKDVRKFNEIFEFAEQENKKRIEGFSGTMADVIFKIVKFKHDQKIKNVEQKYKFDPRLHSVHQVAVESIQLLMSTLHLNTISSLGKDVLRNLYKFGYANGKRNLIESSLPDHLPLSTAKLAKRAIDVYNELSSKQKYILNEINISKKMGVQLNCSSFINDPFSKSVLDLEVSYGDYVAGSVDDILRQEAHHELLMKSISDELEVSEDRIVEALEALDSKEVSLYTKIPPSEKPRRIISDDPMTQTSGCKYYGELFTYDVEDPPEKDIGNQRDYIIKRSLRMLAIEALDDRLSRYIYMASLNLFTTHKEWDTADLAKVLNIDGGKEMVEFILHFARLKCQAYEMWRIKLDLPPYVNEWRINPRTLEGIEMDPKVLPSHLIKTIKDSIRKRILQSIYSTKNKPPSKHNRNKRRRERFLRMERIKPNLGTNEEIIEFHRKNKKQIDRILAKSPLVYLTEATEIY</sequence>
<name>A0AAD9PL32_9APIC</name>
<evidence type="ECO:0000256" key="1">
    <source>
        <dbReference type="SAM" id="Phobius"/>
    </source>
</evidence>
<feature type="transmembrane region" description="Helical" evidence="1">
    <location>
        <begin position="7"/>
        <end position="28"/>
    </location>
</feature>
<dbReference type="KEGG" id="bdw:94336367"/>
<comment type="caution">
    <text evidence="2">The sequence shown here is derived from an EMBL/GenBank/DDBJ whole genome shotgun (WGS) entry which is preliminary data.</text>
</comment>
<organism evidence="2 3">
    <name type="scientific">Babesia duncani</name>
    <dbReference type="NCBI Taxonomy" id="323732"/>
    <lineage>
        <taxon>Eukaryota</taxon>
        <taxon>Sar</taxon>
        <taxon>Alveolata</taxon>
        <taxon>Apicomplexa</taxon>
        <taxon>Aconoidasida</taxon>
        <taxon>Piroplasmida</taxon>
        <taxon>Babesiidae</taxon>
        <taxon>Babesia</taxon>
    </lineage>
</organism>
<keyword evidence="1" id="KW-0472">Membrane</keyword>
<gene>
    <name evidence="2" type="ORF">BdWA1_002069</name>
</gene>
<accession>A0AAD9PL32</accession>
<evidence type="ECO:0000313" key="3">
    <source>
        <dbReference type="Proteomes" id="UP001214638"/>
    </source>
</evidence>
<dbReference type="EMBL" id="JALLKP010000002">
    <property type="protein sequence ID" value="KAK2196820.1"/>
    <property type="molecule type" value="Genomic_DNA"/>
</dbReference>
<keyword evidence="3" id="KW-1185">Reference proteome</keyword>
<protein>
    <submittedName>
        <fullName evidence="2">Uncharacterized protein</fullName>
    </submittedName>
</protein>
<keyword evidence="1" id="KW-0812">Transmembrane</keyword>
<dbReference type="GeneID" id="94336367"/>
<dbReference type="RefSeq" id="XP_067803662.1">
    <property type="nucleotide sequence ID" value="XM_067947098.1"/>
</dbReference>